<keyword evidence="2" id="KW-1185">Reference proteome</keyword>
<gene>
    <name evidence="1" type="ORF">HPB47_020917</name>
</gene>
<evidence type="ECO:0000313" key="1">
    <source>
        <dbReference type="EMBL" id="KAG0432337.1"/>
    </source>
</evidence>
<dbReference type="Proteomes" id="UP000805193">
    <property type="component" value="Unassembled WGS sequence"/>
</dbReference>
<protein>
    <submittedName>
        <fullName evidence="1">Uncharacterized protein</fullName>
    </submittedName>
</protein>
<reference evidence="1 2" key="1">
    <citation type="journal article" date="2020" name="Cell">
        <title>Large-Scale Comparative Analyses of Tick Genomes Elucidate Their Genetic Diversity and Vector Capacities.</title>
        <authorList>
            <consortium name="Tick Genome and Microbiome Consortium (TIGMIC)"/>
            <person name="Jia N."/>
            <person name="Wang J."/>
            <person name="Shi W."/>
            <person name="Du L."/>
            <person name="Sun Y."/>
            <person name="Zhan W."/>
            <person name="Jiang J.F."/>
            <person name="Wang Q."/>
            <person name="Zhang B."/>
            <person name="Ji P."/>
            <person name="Bell-Sakyi L."/>
            <person name="Cui X.M."/>
            <person name="Yuan T.T."/>
            <person name="Jiang B.G."/>
            <person name="Yang W.F."/>
            <person name="Lam T.T."/>
            <person name="Chang Q.C."/>
            <person name="Ding S.J."/>
            <person name="Wang X.J."/>
            <person name="Zhu J.G."/>
            <person name="Ruan X.D."/>
            <person name="Zhao L."/>
            <person name="Wei J.T."/>
            <person name="Ye R.Z."/>
            <person name="Que T.C."/>
            <person name="Du C.H."/>
            <person name="Zhou Y.H."/>
            <person name="Cheng J.X."/>
            <person name="Dai P.F."/>
            <person name="Guo W.B."/>
            <person name="Han X.H."/>
            <person name="Huang E.J."/>
            <person name="Li L.F."/>
            <person name="Wei W."/>
            <person name="Gao Y.C."/>
            <person name="Liu J.Z."/>
            <person name="Shao H.Z."/>
            <person name="Wang X."/>
            <person name="Wang C.C."/>
            <person name="Yang T.C."/>
            <person name="Huo Q.B."/>
            <person name="Li W."/>
            <person name="Chen H.Y."/>
            <person name="Chen S.E."/>
            <person name="Zhou L.G."/>
            <person name="Ni X.B."/>
            <person name="Tian J.H."/>
            <person name="Sheng Y."/>
            <person name="Liu T."/>
            <person name="Pan Y.S."/>
            <person name="Xia L.Y."/>
            <person name="Li J."/>
            <person name="Zhao F."/>
            <person name="Cao W.C."/>
        </authorList>
    </citation>
    <scope>NUCLEOTIDE SEQUENCE [LARGE SCALE GENOMIC DNA]</scope>
    <source>
        <strain evidence="1">Iper-2018</strain>
    </source>
</reference>
<organism evidence="1 2">
    <name type="scientific">Ixodes persulcatus</name>
    <name type="common">Taiga tick</name>
    <dbReference type="NCBI Taxonomy" id="34615"/>
    <lineage>
        <taxon>Eukaryota</taxon>
        <taxon>Metazoa</taxon>
        <taxon>Ecdysozoa</taxon>
        <taxon>Arthropoda</taxon>
        <taxon>Chelicerata</taxon>
        <taxon>Arachnida</taxon>
        <taxon>Acari</taxon>
        <taxon>Parasitiformes</taxon>
        <taxon>Ixodida</taxon>
        <taxon>Ixodoidea</taxon>
        <taxon>Ixodidae</taxon>
        <taxon>Ixodinae</taxon>
        <taxon>Ixodes</taxon>
    </lineage>
</organism>
<dbReference type="EMBL" id="JABSTQ010009160">
    <property type="protein sequence ID" value="KAG0432337.1"/>
    <property type="molecule type" value="Genomic_DNA"/>
</dbReference>
<name>A0AC60QE03_IXOPE</name>
<feature type="non-terminal residue" evidence="1">
    <location>
        <position position="1"/>
    </location>
</feature>
<evidence type="ECO:0000313" key="2">
    <source>
        <dbReference type="Proteomes" id="UP000805193"/>
    </source>
</evidence>
<comment type="caution">
    <text evidence="1">The sequence shown here is derived from an EMBL/GenBank/DDBJ whole genome shotgun (WGS) entry which is preliminary data.</text>
</comment>
<accession>A0AC60QE03</accession>
<sequence length="2511" mass="284812">LVPTSRGSGSAVYKVNGTVTLKTLELDVTEGPALTYEGDLAVQKLTETDYVAKFLNFTLVKFDKVLGDVHHFEPHYESSLFGQEVDYFQYLQYPVRFTLKQGKVVEYGVAQEVRATALNVYKAVLTLLQSQPETFQELPTVESYYEDGVSGYCRVNYELQSLDAHVYTGANVVNVTKTKYLDDCKKTRPVYTVDSAEVQGYPPLCNKHLPNNFLPGYQEDTAEYEASPTVGCPVGYKPFNTLVTAHEVSYYNLSDNVLESAYTESLDVLNVFTGKVVVKTLLKVLLAHVDGPQLEEFTPVQTYQTLELVLPETSHYFDLPVYSLLVETPEEVSVEVFLRTLTTVVDELVSLEVEDQTVEPKQTPGLLLQLVKTVGVLNFEQLKQTVPEFLQRPVLELAPHEQVHRSLWVDLVGKAGSKSSLDLVLYLLQQNLLTRNEARRVLQDVAAFKAYPEKQTLEKFLEFALGQSQVLPPLVFSTLLHTLGELVNEACPSEVEYSSYEEGYLVEVEEHAPLHRLSLPVGAQCTVQDLKQYVLTITEALKQTDDFKKVVAYLHGLGKFAKPEVLPVLLAYVNGTAENLYRLVSQDEDYLESVYFVRKAALLALDHVVKFYPKEVSPLVRTLVLNTTEPTDLRTLAFDIWLKSVPAKWDLQQVVLAAKTDLSLEFGTYVYTALKSIVKDKRPVNSLLASRVRGVFTQLKSHDFGKRFAHLYKHTYYNAEHLFGLETLFKKVATNTSFFPSYLSHGVKYNLGPYFKTLLSTRLLLKGGEKFLDDVFGHDGLLTKVVLALQGELDTSPRHFEHHTRETSLFKELNVEPRKVETPKAVLLWQFLTGEAVLPVDEELFHELQKDLLELVHKVGQEGLTYHYARLVLPKQLYHAEPSPVGLHVLALNLQTAPGSLLPVSAKFTGTIHPSLFTTNQVRVFVPDLVGTPSPTVVLTDTKELNFKHTVEVEYNKEDAQQLQVSVKPHYGRVFLSAKCTEHVLTPNKFFEPLTTPFLEYSKCIKSMAVPYTYEKTYGGEFLNVDVSAVSHQPWSKPPFYKVLPQGTTRLDALLQWIASKTYKHNVISVDVKPYAADPVTEWTATFKYQNNLKELVEATLHQEEGLYPEVSAAKEASWFARVNPFHGKKHHHEQEHTDEEEHHWEFPAQYVEAIEDYEEISGMPILSKVRKAHHTYHHTRHHTHHKSHHKTPKTHRTQYKWTVPTFLNKTHTKHALTVTLEGKDGGAVKKGVQLNYVFLRTLDKSSRKLYLDVETTFLPKLSLFLNVTYPVVPSPFYYVPSFLGKDVANATLYIRYGDGRTKPIVVTYNATKTEEQVLGVHGYDGAPLLKWFVPQCLEDQHNGFAVSYACHLATTFDAHLNQQVLHVKVPQRIAEDLVLKKYAFKSLNYLKYKLFPYVTFQALPHLTHQVEPEFTLYFNKSQVNPFVTVGSGVVILPGEKLTVKNLKVSELYSPNLLLSGMDRLLYSHYNGFPYLPCGVGKNYLRTYDNVSYPLELKDECKYLLTGDCTTRSDFSVILEPLDLEVGTKKLTLQLFDTVVVLPPPDLYKAEVVLTVNGTTYVATEYKDVVLPYKAYHKLFVTVYPTSGPHDPPVVQLTNTLKTFKVVFDGVNAYVWVHPLYQSKTCGLCGNYDNEPAYEFFTPANELVSNYSLLVASYGFGGSQCQEPVPSVLTVALQKQILLGNLGIIAPPERKYSTVMDHHHQHHKAPEDQDPSLQHFHGHKHPHYHPQHPGHSHPPPHHPYPGHHYPQHSYPPHHPHHHHPGHLYPEQPYPPHHQFPHHPYPGHPYPEQHYPGHPYPGHHQQPHHYPSYPGHTSPPYGAQYVPHYYVTPHPLPPSFYGHPGENHGHYKWSKKESWETDGVQNYGSKTGVRESKQIEAGPMIRQFPVEQCYQNRTIMRDRKSLICYSQFLVPTCKAHCRKAKGSTQLEVPFTCLPRDSPIAKELTQRVRETGDVGELPTVGTSVIVEKVHPLYQSKTCGLCGNYDNEPAFEFFTPTNELVSNYSEFVASYGFGGAQCHELVPSVLSTLSQLQVLKGAFLATWAARPAHLGRSWFNIMGHHQHHHHELPEEDSDEVKDGVLPWFHQEHLLPHHKYPQHHETTPYPYATPFTPRYHHRSTQYHYATPFTPRHYEHSKHHHYATPGYYESEEYRRATPFTPRHYGSTNEDLQRSEISEELKSGQMMKQYYEDTEESKCFHERTIMRDHEGMICYSQVPVPSCKPGCKKGKGSVQLSVPFVCLDRSSPMAKELTKKVRKLGNVGKLPIDLETTPHVEQVRVPEKSERHLDVPLSTPRGLDTDVAALIRPPKPPNSENSKTLVMMQSIKLMSQLLIKNAKEECFQERTVMRDHEGMICYSQLPVPSCKPGCKKGKGKVQRSVPFTCIDRGSPMAKEMTKIHRFSNVGQLPVDLETTPHVEHASVYPSRRLPDLLEPPQFQKTRGTNDSTSRGQWSANQHGGDKRRHSCGTSATHKSGPCGSTGWSATGTGSARRCHTWPVDTGDQAEYAAAKAT</sequence>
<proteinExistence type="predicted"/>